<dbReference type="RefSeq" id="WP_119751035.1">
    <property type="nucleotide sequence ID" value="NZ_QZCG01000012.1"/>
</dbReference>
<proteinExistence type="inferred from homology"/>
<evidence type="ECO:0000256" key="6">
    <source>
        <dbReference type="RuleBase" id="RU362125"/>
    </source>
</evidence>
<dbReference type="InterPro" id="IPR009075">
    <property type="entry name" value="AcylCo_DH/oxidase_C"/>
</dbReference>
<dbReference type="Pfam" id="PF00441">
    <property type="entry name" value="Acyl-CoA_dh_1"/>
    <property type="match status" value="1"/>
</dbReference>
<feature type="domain" description="Acyl-CoA dehydrogenase/oxidase C-terminal" evidence="7">
    <location>
        <begin position="236"/>
        <end position="385"/>
    </location>
</feature>
<dbReference type="InterPro" id="IPR036250">
    <property type="entry name" value="AcylCo_DH-like_C"/>
</dbReference>
<evidence type="ECO:0000256" key="4">
    <source>
        <dbReference type="ARBA" id="ARBA00022827"/>
    </source>
</evidence>
<keyword evidence="3 6" id="KW-0285">Flavoprotein</keyword>
<dbReference type="Pfam" id="PF02770">
    <property type="entry name" value="Acyl-CoA_dh_M"/>
    <property type="match status" value="1"/>
</dbReference>
<keyword evidence="4 6" id="KW-0274">FAD</keyword>
<evidence type="ECO:0000256" key="1">
    <source>
        <dbReference type="ARBA" id="ARBA00001974"/>
    </source>
</evidence>
<comment type="caution">
    <text evidence="10">The sequence shown here is derived from an EMBL/GenBank/DDBJ whole genome shotgun (WGS) entry which is preliminary data.</text>
</comment>
<comment type="similarity">
    <text evidence="2 6">Belongs to the acyl-CoA dehydrogenase family.</text>
</comment>
<keyword evidence="5 6" id="KW-0560">Oxidoreductase</keyword>
<evidence type="ECO:0000256" key="5">
    <source>
        <dbReference type="ARBA" id="ARBA00023002"/>
    </source>
</evidence>
<dbReference type="Gene3D" id="2.40.110.10">
    <property type="entry name" value="Butyryl-CoA Dehydrogenase, subunit A, domain 2"/>
    <property type="match status" value="1"/>
</dbReference>
<evidence type="ECO:0000313" key="11">
    <source>
        <dbReference type="Proteomes" id="UP000284202"/>
    </source>
</evidence>
<organism evidence="10 11">
    <name type="scientific">Paracoccus onubensis</name>
    <dbReference type="NCBI Taxonomy" id="1675788"/>
    <lineage>
        <taxon>Bacteria</taxon>
        <taxon>Pseudomonadati</taxon>
        <taxon>Pseudomonadota</taxon>
        <taxon>Alphaproteobacteria</taxon>
        <taxon>Rhodobacterales</taxon>
        <taxon>Paracoccaceae</taxon>
        <taxon>Paracoccus</taxon>
    </lineage>
</organism>
<evidence type="ECO:0000259" key="8">
    <source>
        <dbReference type="Pfam" id="PF02770"/>
    </source>
</evidence>
<dbReference type="GO" id="GO:0050660">
    <property type="term" value="F:flavin adenine dinucleotide binding"/>
    <property type="evidence" value="ECO:0007669"/>
    <property type="project" value="InterPro"/>
</dbReference>
<keyword evidence="11" id="KW-1185">Reference proteome</keyword>
<evidence type="ECO:0000256" key="2">
    <source>
        <dbReference type="ARBA" id="ARBA00009347"/>
    </source>
</evidence>
<dbReference type="InterPro" id="IPR009100">
    <property type="entry name" value="AcylCoA_DH/oxidase_NM_dom_sf"/>
</dbReference>
<evidence type="ECO:0000259" key="9">
    <source>
        <dbReference type="Pfam" id="PF02771"/>
    </source>
</evidence>
<dbReference type="EMBL" id="QZCG01000012">
    <property type="protein sequence ID" value="RJE83184.1"/>
    <property type="molecule type" value="Genomic_DNA"/>
</dbReference>
<dbReference type="GO" id="GO:0016627">
    <property type="term" value="F:oxidoreductase activity, acting on the CH-CH group of donors"/>
    <property type="evidence" value="ECO:0007669"/>
    <property type="project" value="InterPro"/>
</dbReference>
<dbReference type="Pfam" id="PF02771">
    <property type="entry name" value="Acyl-CoA_dh_N"/>
    <property type="match status" value="1"/>
</dbReference>
<dbReference type="Gene3D" id="1.20.140.10">
    <property type="entry name" value="Butyryl-CoA Dehydrogenase, subunit A, domain 3"/>
    <property type="match status" value="1"/>
</dbReference>
<dbReference type="FunFam" id="2.40.110.10:FF:000011">
    <property type="entry name" value="Acyl-CoA dehydrogenase FadE34"/>
    <property type="match status" value="1"/>
</dbReference>
<dbReference type="InterPro" id="IPR052161">
    <property type="entry name" value="Mycobact_Acyl-CoA_DH"/>
</dbReference>
<dbReference type="OrthoDB" id="9775090at2"/>
<evidence type="ECO:0000256" key="3">
    <source>
        <dbReference type="ARBA" id="ARBA00022630"/>
    </source>
</evidence>
<name>A0A418SQD5_9RHOB</name>
<accession>A0A418SQD5</accession>
<feature type="domain" description="Acyl-CoA oxidase/dehydrogenase middle" evidence="8">
    <location>
        <begin position="130"/>
        <end position="224"/>
    </location>
</feature>
<dbReference type="Gene3D" id="1.10.540.10">
    <property type="entry name" value="Acyl-CoA dehydrogenase/oxidase, N-terminal domain"/>
    <property type="match status" value="1"/>
</dbReference>
<protein>
    <submittedName>
        <fullName evidence="10">Acyl-CoA dehydrogenase</fullName>
    </submittedName>
</protein>
<dbReference type="InterPro" id="IPR037069">
    <property type="entry name" value="AcylCoA_DH/ox_N_sf"/>
</dbReference>
<dbReference type="SUPFAM" id="SSF47203">
    <property type="entry name" value="Acyl-CoA dehydrogenase C-terminal domain-like"/>
    <property type="match status" value="1"/>
</dbReference>
<dbReference type="Proteomes" id="UP000284202">
    <property type="component" value="Unassembled WGS sequence"/>
</dbReference>
<dbReference type="InterPro" id="IPR006091">
    <property type="entry name" value="Acyl-CoA_Oxase/DH_mid-dom"/>
</dbReference>
<evidence type="ECO:0000313" key="10">
    <source>
        <dbReference type="EMBL" id="RJE83184.1"/>
    </source>
</evidence>
<dbReference type="InterPro" id="IPR013786">
    <property type="entry name" value="AcylCoA_DH/ox_N"/>
</dbReference>
<dbReference type="GO" id="GO:0005886">
    <property type="term" value="C:plasma membrane"/>
    <property type="evidence" value="ECO:0007669"/>
    <property type="project" value="TreeGrafter"/>
</dbReference>
<dbReference type="InterPro" id="IPR046373">
    <property type="entry name" value="Acyl-CoA_Oxase/DH_mid-dom_sf"/>
</dbReference>
<reference evidence="11" key="1">
    <citation type="submission" date="2018-09" db="EMBL/GenBank/DDBJ databases">
        <title>Acidovorax cavernicola nov. sp. isolated from Gruta de las Maravillas (Aracena, Spain).</title>
        <authorList>
            <person name="Jurado V."/>
            <person name="Gutierrez-Patricio S."/>
            <person name="Gonzalez-Pimentel J.L."/>
            <person name="Miller A.Z."/>
            <person name="Laiz L."/>
            <person name="Saiz-Jimenez C."/>
        </authorList>
    </citation>
    <scope>NUCLEOTIDE SEQUENCE [LARGE SCALE GENOMIC DNA]</scope>
    <source>
        <strain evidence="11">1011MAR3C25</strain>
    </source>
</reference>
<dbReference type="AlphaFoldDB" id="A0A418SQD5"/>
<sequence>MPAIQPSPHDDLNPLPDQEFRAIIRHWIQENYPEHLRNPQRRLHISDGREWYEALSRQGWLAPNWPREHGGMGLSPSKLLIMIEEQERHGVARLPDQGITMVGPLLIRHGTEMQRQHHLPRILSGEIIWCQGYSEPNAGSDLASLQTRAMRDGDDWVINGQKIWTTLGMDADWIYVLARTDTHVAKQKGISFFIMPVTAPGIEIRPIRNLDMHDEFCEVFFRDVRIPAESIVGAINSGWSIAKNLLSFERIFLGSPFQAIGALDHMARLVEHLGRGSEPRIAAMLNELRMELADHQSFYKSFADQVRRGEPLGPDVSMLKINLSVLYQRITDHIIEIAGEHAAILEPLPDDRSLYPASAFIQARPHSIYGGSSEIQKNIVAKQVLGLGDNIA</sequence>
<dbReference type="PANTHER" id="PTHR43292:SF3">
    <property type="entry name" value="ACYL-COA DEHYDROGENASE FADE29"/>
    <property type="match status" value="1"/>
</dbReference>
<evidence type="ECO:0000259" key="7">
    <source>
        <dbReference type="Pfam" id="PF00441"/>
    </source>
</evidence>
<gene>
    <name evidence="10" type="ORF">D3P04_17180</name>
</gene>
<feature type="domain" description="Acyl-CoA dehydrogenase/oxidase N-terminal" evidence="9">
    <location>
        <begin position="18"/>
        <end position="126"/>
    </location>
</feature>
<dbReference type="SUPFAM" id="SSF56645">
    <property type="entry name" value="Acyl-CoA dehydrogenase NM domain-like"/>
    <property type="match status" value="1"/>
</dbReference>
<comment type="cofactor">
    <cofactor evidence="1 6">
        <name>FAD</name>
        <dbReference type="ChEBI" id="CHEBI:57692"/>
    </cofactor>
</comment>
<dbReference type="PANTHER" id="PTHR43292">
    <property type="entry name" value="ACYL-COA DEHYDROGENASE"/>
    <property type="match status" value="1"/>
</dbReference>